<dbReference type="InterPro" id="IPR050765">
    <property type="entry name" value="Riboflavin_Biosynth_HTPR"/>
</dbReference>
<evidence type="ECO:0000313" key="2">
    <source>
        <dbReference type="EMBL" id="MBS2547693.1"/>
    </source>
</evidence>
<sequence length="181" mass="19221">MRKVVVTQFVSLDGVAEAADKFRTGWDDVVDASGAEIIATQDAVILGHRTYDEWCAFWPGSDIEPFATFINKAPKYVAASTPLATQWNNATAIDGDLIEFVRELKNSAGGDIGVHGSIAVAQSLLTAGVVDELRLPVVPVVVGHGRRLLDGLPHIGLELIRNVGTPSGYLLADYHVVGSAG</sequence>
<dbReference type="RefSeq" id="WP_212009271.1">
    <property type="nucleotide sequence ID" value="NZ_JAAFYZ010000032.1"/>
</dbReference>
<dbReference type="Proteomes" id="UP000730482">
    <property type="component" value="Unassembled WGS sequence"/>
</dbReference>
<dbReference type="PANTHER" id="PTHR38011">
    <property type="entry name" value="DIHYDROFOLATE REDUCTASE FAMILY PROTEIN (AFU_ORTHOLOGUE AFUA_8G06820)"/>
    <property type="match status" value="1"/>
</dbReference>
<dbReference type="Gene3D" id="3.40.430.10">
    <property type="entry name" value="Dihydrofolate Reductase, subunit A"/>
    <property type="match status" value="1"/>
</dbReference>
<evidence type="ECO:0000259" key="1">
    <source>
        <dbReference type="Pfam" id="PF01872"/>
    </source>
</evidence>
<dbReference type="SUPFAM" id="SSF53597">
    <property type="entry name" value="Dihydrofolate reductase-like"/>
    <property type="match status" value="1"/>
</dbReference>
<protein>
    <submittedName>
        <fullName evidence="2">Dihydrofolate reductase family protein</fullName>
    </submittedName>
</protein>
<dbReference type="PANTHER" id="PTHR38011:SF2">
    <property type="entry name" value="BIFUNCTIONAL DEAMINASE-REDUCTASE DOMAIN PROTEIN"/>
    <property type="match status" value="1"/>
</dbReference>
<dbReference type="InterPro" id="IPR024072">
    <property type="entry name" value="DHFR-like_dom_sf"/>
</dbReference>
<gene>
    <name evidence="2" type="ORF">KGQ19_12500</name>
</gene>
<dbReference type="EMBL" id="JAAFYZ010000032">
    <property type="protein sequence ID" value="MBS2547693.1"/>
    <property type="molecule type" value="Genomic_DNA"/>
</dbReference>
<evidence type="ECO:0000313" key="3">
    <source>
        <dbReference type="Proteomes" id="UP000730482"/>
    </source>
</evidence>
<feature type="domain" description="Bacterial bifunctional deaminase-reductase C-terminal" evidence="1">
    <location>
        <begin position="2"/>
        <end position="154"/>
    </location>
</feature>
<dbReference type="Pfam" id="PF01872">
    <property type="entry name" value="RibD_C"/>
    <property type="match status" value="1"/>
</dbReference>
<reference evidence="2 3" key="1">
    <citation type="submission" date="2020-02" db="EMBL/GenBank/DDBJ databases">
        <title>Acidophilic actinobacteria isolated from forest soil.</title>
        <authorList>
            <person name="Golinska P."/>
        </authorList>
    </citation>
    <scope>NUCLEOTIDE SEQUENCE [LARGE SCALE GENOMIC DNA]</scope>
    <source>
        <strain evidence="2 3">NL8</strain>
    </source>
</reference>
<proteinExistence type="predicted"/>
<dbReference type="InterPro" id="IPR002734">
    <property type="entry name" value="RibDG_C"/>
</dbReference>
<accession>A0ABS5KNR5</accession>
<organism evidence="2 3">
    <name type="scientific">Catenulispora pinistramenti</name>
    <dbReference type="NCBI Taxonomy" id="2705254"/>
    <lineage>
        <taxon>Bacteria</taxon>
        <taxon>Bacillati</taxon>
        <taxon>Actinomycetota</taxon>
        <taxon>Actinomycetes</taxon>
        <taxon>Catenulisporales</taxon>
        <taxon>Catenulisporaceae</taxon>
        <taxon>Catenulispora</taxon>
    </lineage>
</organism>
<name>A0ABS5KNR5_9ACTN</name>
<comment type="caution">
    <text evidence="2">The sequence shown here is derived from an EMBL/GenBank/DDBJ whole genome shotgun (WGS) entry which is preliminary data.</text>
</comment>
<keyword evidence="3" id="KW-1185">Reference proteome</keyword>